<dbReference type="AlphaFoldDB" id="A0A9N9ICG1"/>
<keyword evidence="11" id="KW-0443">Lipid metabolism</keyword>
<comment type="caution">
    <text evidence="16">The sequence shown here is derived from an EMBL/GenBank/DDBJ whole genome shotgun (WGS) entry which is preliminary data.</text>
</comment>
<protein>
    <submittedName>
        <fullName evidence="16">13252_t:CDS:1</fullName>
    </submittedName>
</protein>
<evidence type="ECO:0000256" key="1">
    <source>
        <dbReference type="ARBA" id="ARBA00004141"/>
    </source>
</evidence>
<dbReference type="EMBL" id="CAJVQA010014036">
    <property type="protein sequence ID" value="CAG8728503.1"/>
    <property type="molecule type" value="Genomic_DNA"/>
</dbReference>
<evidence type="ECO:0000313" key="17">
    <source>
        <dbReference type="Proteomes" id="UP000789759"/>
    </source>
</evidence>
<dbReference type="GO" id="GO:0046872">
    <property type="term" value="F:metal ion binding"/>
    <property type="evidence" value="ECO:0007669"/>
    <property type="project" value="UniProtKB-KW"/>
</dbReference>
<organism evidence="16 17">
    <name type="scientific">Cetraspora pellucida</name>
    <dbReference type="NCBI Taxonomy" id="1433469"/>
    <lineage>
        <taxon>Eukaryota</taxon>
        <taxon>Fungi</taxon>
        <taxon>Fungi incertae sedis</taxon>
        <taxon>Mucoromycota</taxon>
        <taxon>Glomeromycotina</taxon>
        <taxon>Glomeromycetes</taxon>
        <taxon>Diversisporales</taxon>
        <taxon>Gigasporaceae</taxon>
        <taxon>Cetraspora</taxon>
    </lineage>
</organism>
<feature type="region of interest" description="Disordered" evidence="13">
    <location>
        <begin position="444"/>
        <end position="463"/>
    </location>
</feature>
<sequence length="484" mass="54591">MSSSTTTLSVLTLNCWGLKFVSKKRNRRMEAIADNLACSNYDIVCLQEVWVYTDYELIRNRTKKRFSHAKFTHSGVFGGGLVILSRYPIVEFNFHKYRLNGHPIKLTHGDWYVGKGLTSAVVDHPVSGLIEVFNTHIHASYEAKKNDEYLAHRVSQAWEAANLMKISASRGRNVIAVGDYNSEQDTLAYKLITQHGQMTDSWQSQNSDTPISASTNSINQQEVGLPAIDANAAINRKGITCDSPINTWSKCFFKPATSNRDDGIRIDYVFYRKTSRFWCSRSRVVFTEKIPELGYSYSDHFGVEATFTLVGRDKNSVIPLSVWEQGPYETLHELDTRSIKNMIELLDRTLSRSLTTSRIQMFLFYICLLLVFGLIAIEILFSVGTISTYFWVEIIINVAIAPIAVYGVIMGLVGFFYGNSEQNVLKQLISEIRTYSEGQKVLENRESKASRGSSVGFEDNDGQRSSAAVGINIELDAKDTPYKL</sequence>
<evidence type="ECO:0000313" key="16">
    <source>
        <dbReference type="EMBL" id="CAG8728503.1"/>
    </source>
</evidence>
<dbReference type="GO" id="GO:0004767">
    <property type="term" value="F:sphingomyelin phosphodiesterase activity"/>
    <property type="evidence" value="ECO:0007669"/>
    <property type="project" value="InterPro"/>
</dbReference>
<reference evidence="16" key="1">
    <citation type="submission" date="2021-06" db="EMBL/GenBank/DDBJ databases">
        <authorList>
            <person name="Kallberg Y."/>
            <person name="Tangrot J."/>
            <person name="Rosling A."/>
        </authorList>
    </citation>
    <scope>NUCLEOTIDE SEQUENCE</scope>
    <source>
        <strain evidence="16">FL966</strain>
    </source>
</reference>
<dbReference type="InterPro" id="IPR005135">
    <property type="entry name" value="Endo/exonuclease/phosphatase"/>
</dbReference>
<evidence type="ECO:0000259" key="15">
    <source>
        <dbReference type="Pfam" id="PF03372"/>
    </source>
</evidence>
<dbReference type="InterPro" id="IPR036691">
    <property type="entry name" value="Endo/exonu/phosph_ase_sf"/>
</dbReference>
<dbReference type="Proteomes" id="UP000789759">
    <property type="component" value="Unassembled WGS sequence"/>
</dbReference>
<gene>
    <name evidence="16" type="ORF">CPELLU_LOCUS13333</name>
</gene>
<comment type="pathway">
    <text evidence="2">Lipid metabolism; sphingolipid metabolism.</text>
</comment>
<feature type="transmembrane region" description="Helical" evidence="14">
    <location>
        <begin position="362"/>
        <end position="383"/>
    </location>
</feature>
<keyword evidence="9" id="KW-0746">Sphingolipid metabolism</keyword>
<evidence type="ECO:0000256" key="6">
    <source>
        <dbReference type="ARBA" id="ARBA00022723"/>
    </source>
</evidence>
<keyword evidence="5 14" id="KW-0812">Transmembrane</keyword>
<feature type="transmembrane region" description="Helical" evidence="14">
    <location>
        <begin position="389"/>
        <end position="417"/>
    </location>
</feature>
<evidence type="ECO:0000256" key="4">
    <source>
        <dbReference type="ARBA" id="ARBA00006335"/>
    </source>
</evidence>
<evidence type="ECO:0000256" key="5">
    <source>
        <dbReference type="ARBA" id="ARBA00022692"/>
    </source>
</evidence>
<evidence type="ECO:0000256" key="3">
    <source>
        <dbReference type="ARBA" id="ARBA00004991"/>
    </source>
</evidence>
<evidence type="ECO:0000256" key="10">
    <source>
        <dbReference type="ARBA" id="ARBA00022989"/>
    </source>
</evidence>
<dbReference type="PANTHER" id="PTHR16320:SF24">
    <property type="entry name" value="PHOSPHODIESTERASE, PUTATIVE-RELATED"/>
    <property type="match status" value="1"/>
</dbReference>
<evidence type="ECO:0000256" key="11">
    <source>
        <dbReference type="ARBA" id="ARBA00023098"/>
    </source>
</evidence>
<evidence type="ECO:0000256" key="7">
    <source>
        <dbReference type="ARBA" id="ARBA00022801"/>
    </source>
</evidence>
<evidence type="ECO:0000256" key="8">
    <source>
        <dbReference type="ARBA" id="ARBA00022842"/>
    </source>
</evidence>
<keyword evidence="8" id="KW-0460">Magnesium</keyword>
<evidence type="ECO:0000256" key="13">
    <source>
        <dbReference type="SAM" id="MobiDB-lite"/>
    </source>
</evidence>
<proteinExistence type="inferred from homology"/>
<evidence type="ECO:0000256" key="12">
    <source>
        <dbReference type="ARBA" id="ARBA00023136"/>
    </source>
</evidence>
<evidence type="ECO:0000256" key="9">
    <source>
        <dbReference type="ARBA" id="ARBA00022919"/>
    </source>
</evidence>
<comment type="similarity">
    <text evidence="4">Belongs to the neutral sphingomyelinase family.</text>
</comment>
<keyword evidence="10 14" id="KW-1133">Transmembrane helix</keyword>
<comment type="subcellular location">
    <subcellularLocation>
        <location evidence="1">Membrane</location>
        <topology evidence="1">Multi-pass membrane protein</topology>
    </subcellularLocation>
</comment>
<dbReference type="Pfam" id="PF03372">
    <property type="entry name" value="Exo_endo_phos"/>
    <property type="match status" value="1"/>
</dbReference>
<feature type="domain" description="Endonuclease/exonuclease/phosphatase" evidence="15">
    <location>
        <begin position="11"/>
        <end position="300"/>
    </location>
</feature>
<dbReference type="Gene3D" id="3.60.10.10">
    <property type="entry name" value="Endonuclease/exonuclease/phosphatase"/>
    <property type="match status" value="1"/>
</dbReference>
<dbReference type="SUPFAM" id="SSF56219">
    <property type="entry name" value="DNase I-like"/>
    <property type="match status" value="1"/>
</dbReference>
<dbReference type="OrthoDB" id="387657at2759"/>
<keyword evidence="6" id="KW-0479">Metal-binding</keyword>
<keyword evidence="7" id="KW-0378">Hydrolase</keyword>
<keyword evidence="17" id="KW-1185">Reference proteome</keyword>
<evidence type="ECO:0000256" key="14">
    <source>
        <dbReference type="SAM" id="Phobius"/>
    </source>
</evidence>
<evidence type="ECO:0000256" key="2">
    <source>
        <dbReference type="ARBA" id="ARBA00004760"/>
    </source>
</evidence>
<comment type="pathway">
    <text evidence="3">Sphingolipid metabolism.</text>
</comment>
<name>A0A9N9ICG1_9GLOM</name>
<accession>A0A9N9ICG1</accession>
<dbReference type="GO" id="GO:0006665">
    <property type="term" value="P:sphingolipid metabolic process"/>
    <property type="evidence" value="ECO:0007669"/>
    <property type="project" value="UniProtKB-KW"/>
</dbReference>
<dbReference type="PANTHER" id="PTHR16320">
    <property type="entry name" value="SPHINGOMYELINASE FAMILY MEMBER"/>
    <property type="match status" value="1"/>
</dbReference>
<keyword evidence="12 14" id="KW-0472">Membrane</keyword>
<dbReference type="GO" id="GO:0016020">
    <property type="term" value="C:membrane"/>
    <property type="evidence" value="ECO:0007669"/>
    <property type="project" value="UniProtKB-SubCell"/>
</dbReference>
<dbReference type="InterPro" id="IPR038772">
    <property type="entry name" value="Sph/SMPD2-like"/>
</dbReference>